<dbReference type="InterPro" id="IPR048318">
    <property type="entry name" value="ATG5_UblB"/>
</dbReference>
<dbReference type="InterPro" id="IPR048939">
    <property type="entry name" value="ATG5_UblA"/>
</dbReference>
<dbReference type="InterPro" id="IPR042526">
    <property type="entry name" value="Atg5_HR"/>
</dbReference>
<dbReference type="InterPro" id="IPR048940">
    <property type="entry name" value="ATG5_HBR"/>
</dbReference>
<dbReference type="Gene3D" id="3.10.20.620">
    <property type="match status" value="1"/>
</dbReference>
<comment type="function">
    <text evidence="6">Involved in autophagic vesicle formation.</text>
</comment>
<sequence>MFAPQHNHSNTTPLMCFARVFCFAGWRTLLALSYGCGACWVESMIQDYEVTRKLWDGRIPVQFVLDKLEFIQCSAKPFCIMVPGMSYFPLVLPRVLQYFLAVVDHFDADSVWLRYNTKPLKWHYPIGVLFDLLKTDDLLPWTIVLKTKDSPKEVMRFRGNDLESSYIQSVKEADQLKHKARVVNSMKVDEHRQLWSSILHDKFDEFWAINKKLMEASEGEPMLHVPIRIYQVDCSFHQPLITPFDESDRPRTIADALKAVNIETQSPVISHGIKIPLKTPLIWMVQNLSYLDNFIHIVVLPTSACMNLNQLIMLSATEENSKLQFGLSKMQITRLFVSKGGNSMF</sequence>
<keyword evidence="5 6" id="KW-0072">Autophagy</keyword>
<protein>
    <recommendedName>
        <fullName evidence="6">Autophagy protein 5</fullName>
    </recommendedName>
</protein>
<dbReference type="GO" id="GO:0034274">
    <property type="term" value="C:Atg12-Atg5-Atg16 complex"/>
    <property type="evidence" value="ECO:0007669"/>
    <property type="project" value="TreeGrafter"/>
</dbReference>
<dbReference type="GO" id="GO:0034045">
    <property type="term" value="C:phagophore assembly site membrane"/>
    <property type="evidence" value="ECO:0007669"/>
    <property type="project" value="UniProtKB-SubCell"/>
</dbReference>
<keyword evidence="3 6" id="KW-1017">Isopeptide bond</keyword>
<evidence type="ECO:0000256" key="5">
    <source>
        <dbReference type="ARBA" id="ARBA00023006"/>
    </source>
</evidence>
<dbReference type="InterPro" id="IPR042527">
    <property type="entry name" value="Atg5_UblA_dom_sf"/>
</dbReference>
<dbReference type="GO" id="GO:0019776">
    <property type="term" value="F:Atg8-family ligase activity"/>
    <property type="evidence" value="ECO:0007669"/>
    <property type="project" value="TreeGrafter"/>
</dbReference>
<evidence type="ECO:0000256" key="3">
    <source>
        <dbReference type="ARBA" id="ARBA00022499"/>
    </source>
</evidence>
<dbReference type="GO" id="GO:0034727">
    <property type="term" value="P:piecemeal microautophagy of the nucleus"/>
    <property type="evidence" value="ECO:0007669"/>
    <property type="project" value="TreeGrafter"/>
</dbReference>
<comment type="similarity">
    <text evidence="2 6">Belongs to the ATG5 family.</text>
</comment>
<keyword evidence="6" id="KW-0472">Membrane</keyword>
<evidence type="ECO:0000259" key="8">
    <source>
        <dbReference type="Pfam" id="PF20637"/>
    </source>
</evidence>
<dbReference type="PANTHER" id="PTHR13040">
    <property type="entry name" value="AUTOPHAGY PROTEIN 5"/>
    <property type="match status" value="1"/>
</dbReference>
<dbReference type="STRING" id="1147741.A0A0R3RJG5"/>
<dbReference type="Proteomes" id="UP000050640">
    <property type="component" value="Unplaced"/>
</dbReference>
<evidence type="ECO:0000259" key="9">
    <source>
        <dbReference type="Pfam" id="PF20638"/>
    </source>
</evidence>
<dbReference type="InterPro" id="IPR007239">
    <property type="entry name" value="Atg5"/>
</dbReference>
<organism evidence="10 11">
    <name type="scientific">Elaeophora elaphi</name>
    <dbReference type="NCBI Taxonomy" id="1147741"/>
    <lineage>
        <taxon>Eukaryota</taxon>
        <taxon>Metazoa</taxon>
        <taxon>Ecdysozoa</taxon>
        <taxon>Nematoda</taxon>
        <taxon>Chromadorea</taxon>
        <taxon>Rhabditida</taxon>
        <taxon>Spirurina</taxon>
        <taxon>Spiruromorpha</taxon>
        <taxon>Filarioidea</taxon>
        <taxon>Onchocercidae</taxon>
        <taxon>Elaeophora</taxon>
    </lineage>
</organism>
<evidence type="ECO:0000256" key="2">
    <source>
        <dbReference type="ARBA" id="ARBA00006910"/>
    </source>
</evidence>
<dbReference type="GO" id="GO:0005776">
    <property type="term" value="C:autophagosome"/>
    <property type="evidence" value="ECO:0007669"/>
    <property type="project" value="TreeGrafter"/>
</dbReference>
<feature type="domain" description="Autophagy protein ATG5 UblB" evidence="7">
    <location>
        <begin position="224"/>
        <end position="299"/>
    </location>
</feature>
<dbReference type="Pfam" id="PF20637">
    <property type="entry name" value="ATG5_HBR"/>
    <property type="match status" value="1"/>
</dbReference>
<reference evidence="11" key="1">
    <citation type="submission" date="2017-02" db="UniProtKB">
        <authorList>
            <consortium name="WormBaseParasite"/>
        </authorList>
    </citation>
    <scope>IDENTIFICATION</scope>
</reference>
<feature type="domain" description="Autophagy protein ATG5 UblA" evidence="9">
    <location>
        <begin position="54"/>
        <end position="146"/>
    </location>
</feature>
<evidence type="ECO:0000259" key="7">
    <source>
        <dbReference type="Pfam" id="PF04106"/>
    </source>
</evidence>
<dbReference type="Gene3D" id="1.10.246.190">
    <property type="entry name" value="Autophagy protein Apg5, helix rich domain"/>
    <property type="match status" value="1"/>
</dbReference>
<proteinExistence type="inferred from homology"/>
<dbReference type="GO" id="GO:0061908">
    <property type="term" value="C:phagophore"/>
    <property type="evidence" value="ECO:0007669"/>
    <property type="project" value="TreeGrafter"/>
</dbReference>
<name>A0A0R3RJG5_9BILA</name>
<dbReference type="Pfam" id="PF20638">
    <property type="entry name" value="ATG5_UblA"/>
    <property type="match status" value="1"/>
</dbReference>
<accession>A0A0R3RJG5</accession>
<keyword evidence="4 6" id="KW-0832">Ubl conjugation</keyword>
<dbReference type="Pfam" id="PF04106">
    <property type="entry name" value="ATG5_UblB"/>
    <property type="match status" value="1"/>
</dbReference>
<dbReference type="PANTHER" id="PTHR13040:SF2">
    <property type="entry name" value="AUTOPHAGY PROTEIN 5"/>
    <property type="match status" value="1"/>
</dbReference>
<dbReference type="WBParaSite" id="EEL_0000162401-mRNA-1">
    <property type="protein sequence ID" value="EEL_0000162401-mRNA-1"/>
    <property type="gene ID" value="EEL_0000162401"/>
</dbReference>
<evidence type="ECO:0000256" key="4">
    <source>
        <dbReference type="ARBA" id="ARBA00022843"/>
    </source>
</evidence>
<comment type="subcellular location">
    <subcellularLocation>
        <location evidence="1 6">Preautophagosomal structure membrane</location>
        <topology evidence="1 6">Peripheral membrane protein</topology>
    </subcellularLocation>
</comment>
<comment type="subunit">
    <text evidence="6">Conjugated with ATG12.</text>
</comment>
<dbReference type="GO" id="GO:0007033">
    <property type="term" value="P:vacuole organization"/>
    <property type="evidence" value="ECO:0007669"/>
    <property type="project" value="UniProtKB-ARBA"/>
</dbReference>
<dbReference type="GO" id="GO:0044233">
    <property type="term" value="C:mitochondria-associated endoplasmic reticulum membrane contact site"/>
    <property type="evidence" value="ECO:0007669"/>
    <property type="project" value="TreeGrafter"/>
</dbReference>
<evidence type="ECO:0000256" key="1">
    <source>
        <dbReference type="ARBA" id="ARBA00004623"/>
    </source>
</evidence>
<keyword evidence="10" id="KW-1185">Reference proteome</keyword>
<evidence type="ECO:0000313" key="10">
    <source>
        <dbReference type="Proteomes" id="UP000050640"/>
    </source>
</evidence>
<feature type="domain" description="Autophagy protein ATG5 alpha-helical bundle region" evidence="8">
    <location>
        <begin position="161"/>
        <end position="215"/>
    </location>
</feature>
<dbReference type="Gene3D" id="3.10.20.90">
    <property type="entry name" value="Phosphatidylinositol 3-kinase Catalytic Subunit, Chain A, domain 1"/>
    <property type="match status" value="1"/>
</dbReference>
<evidence type="ECO:0000313" key="11">
    <source>
        <dbReference type="WBParaSite" id="EEL_0000162401-mRNA-1"/>
    </source>
</evidence>
<dbReference type="AlphaFoldDB" id="A0A0R3RJG5"/>
<evidence type="ECO:0000256" key="6">
    <source>
        <dbReference type="RuleBase" id="RU361202"/>
    </source>
</evidence>
<dbReference type="GO" id="GO:0006995">
    <property type="term" value="P:cellular response to nitrogen starvation"/>
    <property type="evidence" value="ECO:0007669"/>
    <property type="project" value="TreeGrafter"/>
</dbReference>
<dbReference type="GO" id="GO:0000422">
    <property type="term" value="P:autophagy of mitochondrion"/>
    <property type="evidence" value="ECO:0007669"/>
    <property type="project" value="TreeGrafter"/>
</dbReference>